<accession>A0A7Z2ZUU8</accession>
<organism evidence="1 2">
    <name type="scientific">Massilia forsythiae</name>
    <dbReference type="NCBI Taxonomy" id="2728020"/>
    <lineage>
        <taxon>Bacteria</taxon>
        <taxon>Pseudomonadati</taxon>
        <taxon>Pseudomonadota</taxon>
        <taxon>Betaproteobacteria</taxon>
        <taxon>Burkholderiales</taxon>
        <taxon>Oxalobacteraceae</taxon>
        <taxon>Telluria group</taxon>
        <taxon>Massilia</taxon>
    </lineage>
</organism>
<evidence type="ECO:0000313" key="1">
    <source>
        <dbReference type="EMBL" id="QJE03056.1"/>
    </source>
</evidence>
<proteinExistence type="predicted"/>
<dbReference type="KEGG" id="mfy:HH212_26225"/>
<evidence type="ECO:0008006" key="3">
    <source>
        <dbReference type="Google" id="ProtNLM"/>
    </source>
</evidence>
<evidence type="ECO:0000313" key="2">
    <source>
        <dbReference type="Proteomes" id="UP000502415"/>
    </source>
</evidence>
<name>A0A7Z2ZUU8_9BURK</name>
<dbReference type="EMBL" id="CP051685">
    <property type="protein sequence ID" value="QJE03056.1"/>
    <property type="molecule type" value="Genomic_DNA"/>
</dbReference>
<sequence>MRDLKSNIKPVQSLVPATRSAAANGTSVDLSGFNAASVIFSNGAIGGTASPAFTFEVQESDDNANFVAVVDKDLRGVEPVIVAANQVSQVSYIGCKRYIRAALKTVTGTSPTLDCAAHVILGHPANAPTV</sequence>
<gene>
    <name evidence="1" type="ORF">HH212_26225</name>
</gene>
<dbReference type="RefSeq" id="WP_170205137.1">
    <property type="nucleotide sequence ID" value="NZ_CP051685.1"/>
</dbReference>
<dbReference type="AlphaFoldDB" id="A0A7Z2ZUU8"/>
<dbReference type="Proteomes" id="UP000502415">
    <property type="component" value="Chromosome"/>
</dbReference>
<reference evidence="1 2" key="1">
    <citation type="submission" date="2020-04" db="EMBL/GenBank/DDBJ databases">
        <title>Genome sequencing of novel species.</title>
        <authorList>
            <person name="Heo J."/>
            <person name="Kim S.-J."/>
            <person name="Kim J.-S."/>
            <person name="Hong S.-B."/>
            <person name="Kwon S.-W."/>
        </authorList>
    </citation>
    <scope>NUCLEOTIDE SEQUENCE [LARGE SCALE GENOMIC DNA]</scope>
    <source>
        <strain evidence="1 2">GN2-R2</strain>
    </source>
</reference>
<protein>
    <recommendedName>
        <fullName evidence="3">Head decoration protein</fullName>
    </recommendedName>
</protein>
<keyword evidence="2" id="KW-1185">Reference proteome</keyword>